<proteinExistence type="predicted"/>
<dbReference type="AlphaFoldDB" id="A0A2D0N6I5"/>
<evidence type="ECO:0000256" key="1">
    <source>
        <dbReference type="SAM" id="Phobius"/>
    </source>
</evidence>
<dbReference type="OrthoDB" id="1134798at2"/>
<protein>
    <submittedName>
        <fullName evidence="2">Uncharacterized protein</fullName>
    </submittedName>
</protein>
<dbReference type="RefSeq" id="WP_099152713.1">
    <property type="nucleotide sequence ID" value="NZ_PDUD01000028.1"/>
</dbReference>
<dbReference type="Proteomes" id="UP000223913">
    <property type="component" value="Unassembled WGS sequence"/>
</dbReference>
<reference evidence="2 3" key="1">
    <citation type="submission" date="2017-10" db="EMBL/GenBank/DDBJ databases">
        <title>The draft genome sequence of Lewinella nigricans NBRC 102662.</title>
        <authorList>
            <person name="Wang K."/>
        </authorList>
    </citation>
    <scope>NUCLEOTIDE SEQUENCE [LARGE SCALE GENOMIC DNA]</scope>
    <source>
        <strain evidence="2 3">NBRC 102662</strain>
    </source>
</reference>
<name>A0A2D0N6I5_FLAN2</name>
<sequence length="152" mass="17232">MSIREQQIKEIRKYLLESGLDIPAVVDDMQDHFCCVIEDSLRAGNSFETAFAEARLLVPPEDIREIQSDTIYYLTIKSKIMHVKGIFLTAFFSVFLYVLGTIIYKFMILSGAGPAGEIRFILQTLGLVVFGFGFLPLLFSFGYKQFVARLQA</sequence>
<feature type="transmembrane region" description="Helical" evidence="1">
    <location>
        <begin position="86"/>
        <end position="108"/>
    </location>
</feature>
<comment type="caution">
    <text evidence="2">The sequence shown here is derived from an EMBL/GenBank/DDBJ whole genome shotgun (WGS) entry which is preliminary data.</text>
</comment>
<dbReference type="EMBL" id="PDUD01000028">
    <property type="protein sequence ID" value="PHN04000.1"/>
    <property type="molecule type" value="Genomic_DNA"/>
</dbReference>
<keyword evidence="3" id="KW-1185">Reference proteome</keyword>
<keyword evidence="1" id="KW-0812">Transmembrane</keyword>
<evidence type="ECO:0000313" key="3">
    <source>
        <dbReference type="Proteomes" id="UP000223913"/>
    </source>
</evidence>
<keyword evidence="1" id="KW-1133">Transmembrane helix</keyword>
<organism evidence="2 3">
    <name type="scientific">Flavilitoribacter nigricans (strain ATCC 23147 / DSM 23189 / NBRC 102662 / NCIMB 1420 / SS-2)</name>
    <name type="common">Lewinella nigricans</name>
    <dbReference type="NCBI Taxonomy" id="1122177"/>
    <lineage>
        <taxon>Bacteria</taxon>
        <taxon>Pseudomonadati</taxon>
        <taxon>Bacteroidota</taxon>
        <taxon>Saprospiria</taxon>
        <taxon>Saprospirales</taxon>
        <taxon>Lewinellaceae</taxon>
        <taxon>Flavilitoribacter</taxon>
    </lineage>
</organism>
<feature type="transmembrane region" description="Helical" evidence="1">
    <location>
        <begin position="120"/>
        <end position="143"/>
    </location>
</feature>
<accession>A0A2D0N6I5</accession>
<keyword evidence="1" id="KW-0472">Membrane</keyword>
<gene>
    <name evidence="2" type="ORF">CRP01_24330</name>
</gene>
<evidence type="ECO:0000313" key="2">
    <source>
        <dbReference type="EMBL" id="PHN04000.1"/>
    </source>
</evidence>